<dbReference type="AlphaFoldDB" id="A0ABD1UXC5"/>
<proteinExistence type="predicted"/>
<keyword evidence="1" id="KW-1133">Transmembrane helix</keyword>
<reference evidence="3" key="1">
    <citation type="submission" date="2024-07" db="EMBL/GenBank/DDBJ databases">
        <title>Two chromosome-level genome assemblies of Korean endemic species Abeliophyllum distichum and Forsythia ovata (Oleaceae).</title>
        <authorList>
            <person name="Jang H."/>
        </authorList>
    </citation>
    <scope>NUCLEOTIDE SEQUENCE [LARGE SCALE GENOMIC DNA]</scope>
</reference>
<keyword evidence="3" id="KW-1185">Reference proteome</keyword>
<name>A0ABD1UXC5_9LAMI</name>
<evidence type="ECO:0000256" key="1">
    <source>
        <dbReference type="SAM" id="Phobius"/>
    </source>
</evidence>
<comment type="caution">
    <text evidence="2">The sequence shown here is derived from an EMBL/GenBank/DDBJ whole genome shotgun (WGS) entry which is preliminary data.</text>
</comment>
<sequence>MEVGPLSKRVRDCRSEQANIISNTLLSCRSFHQWNLLSSNNPEEIITSGRLLCPPPLCEICGKTVKNKTSNLEDTSIFMMEWNKMRIVATTLDTSQECSLWCKKSLCNLLMASLVLAFVYPGSFVLIFSRGCYIRCCGWSS</sequence>
<organism evidence="2 3">
    <name type="scientific">Forsythia ovata</name>
    <dbReference type="NCBI Taxonomy" id="205694"/>
    <lineage>
        <taxon>Eukaryota</taxon>
        <taxon>Viridiplantae</taxon>
        <taxon>Streptophyta</taxon>
        <taxon>Embryophyta</taxon>
        <taxon>Tracheophyta</taxon>
        <taxon>Spermatophyta</taxon>
        <taxon>Magnoliopsida</taxon>
        <taxon>eudicotyledons</taxon>
        <taxon>Gunneridae</taxon>
        <taxon>Pentapetalae</taxon>
        <taxon>asterids</taxon>
        <taxon>lamiids</taxon>
        <taxon>Lamiales</taxon>
        <taxon>Oleaceae</taxon>
        <taxon>Forsythieae</taxon>
        <taxon>Forsythia</taxon>
    </lineage>
</organism>
<keyword evidence="1" id="KW-0812">Transmembrane</keyword>
<dbReference type="EMBL" id="JBFOLJ010000006">
    <property type="protein sequence ID" value="KAL2529053.1"/>
    <property type="molecule type" value="Genomic_DNA"/>
</dbReference>
<dbReference type="Proteomes" id="UP001604277">
    <property type="component" value="Unassembled WGS sequence"/>
</dbReference>
<evidence type="ECO:0000313" key="2">
    <source>
        <dbReference type="EMBL" id="KAL2529053.1"/>
    </source>
</evidence>
<feature type="transmembrane region" description="Helical" evidence="1">
    <location>
        <begin position="109"/>
        <end position="128"/>
    </location>
</feature>
<protein>
    <submittedName>
        <fullName evidence="2">E3 ubiquitin-protein ligase</fullName>
    </submittedName>
</protein>
<keyword evidence="1" id="KW-0472">Membrane</keyword>
<evidence type="ECO:0000313" key="3">
    <source>
        <dbReference type="Proteomes" id="UP001604277"/>
    </source>
</evidence>
<accession>A0ABD1UXC5</accession>
<gene>
    <name evidence="2" type="ORF">Fot_21654</name>
</gene>